<evidence type="ECO:0000256" key="1">
    <source>
        <dbReference type="ARBA" id="ARBA00022723"/>
    </source>
</evidence>
<evidence type="ECO:0000256" key="2">
    <source>
        <dbReference type="ARBA" id="ARBA00022771"/>
    </source>
</evidence>
<dbReference type="OrthoDB" id="9903688at2759"/>
<dbReference type="GO" id="GO:0005737">
    <property type="term" value="C:cytoplasm"/>
    <property type="evidence" value="ECO:0007669"/>
    <property type="project" value="UniProtKB-ARBA"/>
</dbReference>
<dbReference type="InterPro" id="IPR001870">
    <property type="entry name" value="B30.2/SPRY"/>
</dbReference>
<reference evidence="5 6" key="1">
    <citation type="submission" date="2018-10" db="EMBL/GenBank/DDBJ databases">
        <title>Genome assembly for a Yunnan-Guizhou Plateau 3E fish, Anabarilius grahami (Regan), and its evolutionary and genetic applications.</title>
        <authorList>
            <person name="Jiang W."/>
        </authorList>
    </citation>
    <scope>NUCLEOTIDE SEQUENCE [LARGE SCALE GENOMIC DNA]</scope>
    <source>
        <strain evidence="5">AG-KIZ</strain>
        <tissue evidence="5">Muscle</tissue>
    </source>
</reference>
<gene>
    <name evidence="5" type="ORF">DPX16_2746</name>
</gene>
<keyword evidence="2" id="KW-0863">Zinc-finger</keyword>
<dbReference type="GO" id="GO:0008270">
    <property type="term" value="F:zinc ion binding"/>
    <property type="evidence" value="ECO:0007669"/>
    <property type="project" value="UniProtKB-KW"/>
</dbReference>
<evidence type="ECO:0000313" key="6">
    <source>
        <dbReference type="Proteomes" id="UP000281406"/>
    </source>
</evidence>
<evidence type="ECO:0000259" key="4">
    <source>
        <dbReference type="PROSITE" id="PS50188"/>
    </source>
</evidence>
<dbReference type="EMBL" id="RJVU01061481">
    <property type="protein sequence ID" value="ROJ35232.1"/>
    <property type="molecule type" value="Genomic_DNA"/>
</dbReference>
<dbReference type="PANTHER" id="PTHR25465:SF5">
    <property type="entry name" value="E3 UBIQUITIN_ISG15 LIGASE TRIM25-RELATED"/>
    <property type="match status" value="1"/>
</dbReference>
<dbReference type="PROSITE" id="PS50188">
    <property type="entry name" value="B302_SPRY"/>
    <property type="match status" value="1"/>
</dbReference>
<keyword evidence="6" id="KW-1185">Reference proteome</keyword>
<dbReference type="SMART" id="SM00449">
    <property type="entry name" value="SPRY"/>
    <property type="match status" value="1"/>
</dbReference>
<dbReference type="Pfam" id="PF13765">
    <property type="entry name" value="PRY"/>
    <property type="match status" value="1"/>
</dbReference>
<dbReference type="InterPro" id="IPR003879">
    <property type="entry name" value="Butyrophylin_SPRY"/>
</dbReference>
<proteinExistence type="predicted"/>
<keyword evidence="1" id="KW-0479">Metal-binding</keyword>
<dbReference type="PRINTS" id="PR01407">
    <property type="entry name" value="BUTYPHLNCDUF"/>
</dbReference>
<dbReference type="SMART" id="SM00589">
    <property type="entry name" value="PRY"/>
    <property type="match status" value="1"/>
</dbReference>
<sequence>MLSIKANAEEEAAYHLQRQRSLQVETANRLCLCRPAPDESISSVCDPKLICAALDSHRLTLDLNTVNKHLRLSEKNREITRTDTERQSYPDHPDRFDVPQVLCRESVCERCYWEIECSGEYVHISVSYKSIGRKGRGHECQFGSNDQSWSLICSPDRYSFIHNNKQTVLPVKPISHRIKVFVDHSAGTLSFYTEIMSLIHTVQTTFTQPLYPGFGVYYYRSSVKLCK</sequence>
<dbReference type="SUPFAM" id="SSF49899">
    <property type="entry name" value="Concanavalin A-like lectins/glucanases"/>
    <property type="match status" value="1"/>
</dbReference>
<feature type="domain" description="B30.2/SPRY" evidence="4">
    <location>
        <begin position="39"/>
        <end position="227"/>
    </location>
</feature>
<dbReference type="InterPro" id="IPR051051">
    <property type="entry name" value="E3_ubiq-ligase_TRIM/RNF"/>
</dbReference>
<protein>
    <submittedName>
        <fullName evidence="5">Stonustoxin subunit alpha</fullName>
    </submittedName>
</protein>
<name>A0A3N0XT64_ANAGA</name>
<keyword evidence="3" id="KW-0862">Zinc</keyword>
<accession>A0A3N0XT64</accession>
<dbReference type="InterPro" id="IPR003877">
    <property type="entry name" value="SPRY_dom"/>
</dbReference>
<dbReference type="InterPro" id="IPR013320">
    <property type="entry name" value="ConA-like_dom_sf"/>
</dbReference>
<dbReference type="Gene3D" id="2.60.120.920">
    <property type="match status" value="1"/>
</dbReference>
<dbReference type="PANTHER" id="PTHR25465">
    <property type="entry name" value="B-BOX DOMAIN CONTAINING"/>
    <property type="match status" value="1"/>
</dbReference>
<dbReference type="AlphaFoldDB" id="A0A3N0XT64"/>
<organism evidence="5 6">
    <name type="scientific">Anabarilius grahami</name>
    <name type="common">Kanglang fish</name>
    <name type="synonym">Barilius grahami</name>
    <dbReference type="NCBI Taxonomy" id="495550"/>
    <lineage>
        <taxon>Eukaryota</taxon>
        <taxon>Metazoa</taxon>
        <taxon>Chordata</taxon>
        <taxon>Craniata</taxon>
        <taxon>Vertebrata</taxon>
        <taxon>Euteleostomi</taxon>
        <taxon>Actinopterygii</taxon>
        <taxon>Neopterygii</taxon>
        <taxon>Teleostei</taxon>
        <taxon>Ostariophysi</taxon>
        <taxon>Cypriniformes</taxon>
        <taxon>Xenocyprididae</taxon>
        <taxon>Xenocypridinae</taxon>
        <taxon>Xenocypridinae incertae sedis</taxon>
        <taxon>Anabarilius</taxon>
    </lineage>
</organism>
<evidence type="ECO:0000313" key="5">
    <source>
        <dbReference type="EMBL" id="ROJ35232.1"/>
    </source>
</evidence>
<dbReference type="InterPro" id="IPR006574">
    <property type="entry name" value="PRY"/>
</dbReference>
<dbReference type="Proteomes" id="UP000281406">
    <property type="component" value="Unassembled WGS sequence"/>
</dbReference>
<evidence type="ECO:0000256" key="3">
    <source>
        <dbReference type="ARBA" id="ARBA00022833"/>
    </source>
</evidence>
<dbReference type="CDD" id="cd16040">
    <property type="entry name" value="SPRY_PRY_SNTX"/>
    <property type="match status" value="1"/>
</dbReference>
<dbReference type="Pfam" id="PF00622">
    <property type="entry name" value="SPRY"/>
    <property type="match status" value="1"/>
</dbReference>
<dbReference type="InterPro" id="IPR043136">
    <property type="entry name" value="B30.2/SPRY_sf"/>
</dbReference>
<comment type="caution">
    <text evidence="5">The sequence shown here is derived from an EMBL/GenBank/DDBJ whole genome shotgun (WGS) entry which is preliminary data.</text>
</comment>